<organism evidence="1">
    <name type="scientific">Alexandrium andersonii</name>
    <dbReference type="NCBI Taxonomy" id="327968"/>
    <lineage>
        <taxon>Eukaryota</taxon>
        <taxon>Sar</taxon>
        <taxon>Alveolata</taxon>
        <taxon>Dinophyceae</taxon>
        <taxon>Gonyaulacales</taxon>
        <taxon>Pyrocystaceae</taxon>
        <taxon>Alexandrium</taxon>
    </lineage>
</organism>
<proteinExistence type="predicted"/>
<gene>
    <name evidence="1" type="ORF">AAND1436_LOCUS29744</name>
</gene>
<dbReference type="EMBL" id="HBGQ01061587">
    <property type="protein sequence ID" value="CAD9466779.1"/>
    <property type="molecule type" value="Transcribed_RNA"/>
</dbReference>
<reference evidence="1" key="1">
    <citation type="submission" date="2021-01" db="EMBL/GenBank/DDBJ databases">
        <authorList>
            <person name="Corre E."/>
            <person name="Pelletier E."/>
            <person name="Niang G."/>
            <person name="Scheremetjew M."/>
            <person name="Finn R."/>
            <person name="Kale V."/>
            <person name="Holt S."/>
            <person name="Cochrane G."/>
            <person name="Meng A."/>
            <person name="Brown T."/>
            <person name="Cohen L."/>
        </authorList>
    </citation>
    <scope>NUCLEOTIDE SEQUENCE</scope>
    <source>
        <strain evidence="1">CCMP2222</strain>
    </source>
</reference>
<dbReference type="CDD" id="cd17039">
    <property type="entry name" value="Ubl_ubiquitin_like"/>
    <property type="match status" value="1"/>
</dbReference>
<evidence type="ECO:0008006" key="2">
    <source>
        <dbReference type="Google" id="ProtNLM"/>
    </source>
</evidence>
<name>A0A7S2GRJ5_9DINO</name>
<protein>
    <recommendedName>
        <fullName evidence="2">Ubiquitin-like domain-containing protein</fullName>
    </recommendedName>
</protein>
<sequence length="162" mass="17455">MAADLDFDVCVHCAGAASKVVSGNRPDETLKDLIARIELALDQHSGREKYSQLSFNGKVLDTSQYGRRLDELGIGKGAAVSFTMAEGKMPNPEGGPLAGLRLHQALNNKKFELSAPLKTTQEKASCKECAGVQEKHDSLSYFGGNHERCPACARILVHDIGN</sequence>
<evidence type="ECO:0000313" key="1">
    <source>
        <dbReference type="EMBL" id="CAD9466779.1"/>
    </source>
</evidence>
<dbReference type="AlphaFoldDB" id="A0A7S2GRJ5"/>
<accession>A0A7S2GRJ5</accession>